<comment type="caution">
    <text evidence="1">The sequence shown here is derived from an EMBL/GenBank/DDBJ whole genome shotgun (WGS) entry which is preliminary data.</text>
</comment>
<name>A0ABS4BUA6_9FLAO</name>
<reference evidence="1 2" key="1">
    <citation type="submission" date="2021-04" db="EMBL/GenBank/DDBJ databases">
        <title>Mariniflexile gromovii gen. nov., sp. nov., a gliding bacterium isolated from the sea urchin Strongylocentrotus intermedius.</title>
        <authorList>
            <person name="Ko S."/>
            <person name="Le V."/>
            <person name="Ahn C.-Y."/>
            <person name="Oh H.-M."/>
        </authorList>
    </citation>
    <scope>NUCLEOTIDE SEQUENCE [LARGE SCALE GENOMIC DNA]</scope>
    <source>
        <strain evidence="1 2">KCTC 12570</strain>
    </source>
</reference>
<dbReference type="EMBL" id="JAGJCB010000008">
    <property type="protein sequence ID" value="MBP0904169.1"/>
    <property type="molecule type" value="Genomic_DNA"/>
</dbReference>
<dbReference type="Proteomes" id="UP000670776">
    <property type="component" value="Unassembled WGS sequence"/>
</dbReference>
<proteinExistence type="predicted"/>
<gene>
    <name evidence="1" type="ORF">J8H85_10045</name>
</gene>
<evidence type="ECO:0000313" key="2">
    <source>
        <dbReference type="Proteomes" id="UP000670776"/>
    </source>
</evidence>
<protein>
    <recommendedName>
        <fullName evidence="3">Phage morphogenesis protein</fullName>
    </recommendedName>
</protein>
<evidence type="ECO:0008006" key="3">
    <source>
        <dbReference type="Google" id="ProtNLM"/>
    </source>
</evidence>
<organism evidence="1 2">
    <name type="scientific">Mariniflexile gromovii</name>
    <dbReference type="NCBI Taxonomy" id="362523"/>
    <lineage>
        <taxon>Bacteria</taxon>
        <taxon>Pseudomonadati</taxon>
        <taxon>Bacteroidota</taxon>
        <taxon>Flavobacteriia</taxon>
        <taxon>Flavobacteriales</taxon>
        <taxon>Flavobacteriaceae</taxon>
        <taxon>Mariniflexile</taxon>
    </lineage>
</organism>
<dbReference type="RefSeq" id="WP_209655066.1">
    <property type="nucleotide sequence ID" value="NZ_JAGJCB010000008.1"/>
</dbReference>
<accession>A0ABS4BUA6</accession>
<evidence type="ECO:0000313" key="1">
    <source>
        <dbReference type="EMBL" id="MBP0904169.1"/>
    </source>
</evidence>
<sequence length="170" mass="19994">MGKINKTPNFLAMSEQLLRDLQSDAEKEGMEFIHNNFHNKGFTDASFEAWLPKKTDDTFQLLIKSNHLFNSIDVISSTKDKIVFEASAPYSQIHNEGGVLNIPITQRSRKYFWKMFSVTGDQKWKAMALTKKERLTVRIPKRQFMGDSETFRRNWDEKVQEEIIKRFKQL</sequence>
<keyword evidence="2" id="KW-1185">Reference proteome</keyword>